<protein>
    <recommendedName>
        <fullName evidence="5">Competence protein CoiA</fullName>
    </recommendedName>
</protein>
<dbReference type="AlphaFoldDB" id="A0A9D1QG12"/>
<reference evidence="3" key="1">
    <citation type="journal article" date="2021" name="PeerJ">
        <title>Extensive microbial diversity within the chicken gut microbiome revealed by metagenomics and culture.</title>
        <authorList>
            <person name="Gilroy R."/>
            <person name="Ravi A."/>
            <person name="Getino M."/>
            <person name="Pursley I."/>
            <person name="Horton D.L."/>
            <person name="Alikhan N.F."/>
            <person name="Baker D."/>
            <person name="Gharbi K."/>
            <person name="Hall N."/>
            <person name="Watson M."/>
            <person name="Adriaenssens E.M."/>
            <person name="Foster-Nyarko E."/>
            <person name="Jarju S."/>
            <person name="Secka A."/>
            <person name="Antonio M."/>
            <person name="Oren A."/>
            <person name="Chaudhuri R.R."/>
            <person name="La Ragione R."/>
            <person name="Hildebrand F."/>
            <person name="Pallen M.J."/>
        </authorList>
    </citation>
    <scope>NUCLEOTIDE SEQUENCE</scope>
    <source>
        <strain evidence="3">ChiHjej13B12-752</strain>
    </source>
</reference>
<dbReference type="Proteomes" id="UP000823989">
    <property type="component" value="Unassembled WGS sequence"/>
</dbReference>
<dbReference type="Pfam" id="PF25164">
    <property type="entry name" value="CoiA_N"/>
    <property type="match status" value="1"/>
</dbReference>
<dbReference type="InterPro" id="IPR010330">
    <property type="entry name" value="CoiA_nuc"/>
</dbReference>
<evidence type="ECO:0008006" key="5">
    <source>
        <dbReference type="Google" id="ProtNLM"/>
    </source>
</evidence>
<evidence type="ECO:0000259" key="1">
    <source>
        <dbReference type="Pfam" id="PF06054"/>
    </source>
</evidence>
<dbReference type="Pfam" id="PF06054">
    <property type="entry name" value="CoiA_nuc"/>
    <property type="match status" value="1"/>
</dbReference>
<evidence type="ECO:0000313" key="3">
    <source>
        <dbReference type="EMBL" id="HIW12517.1"/>
    </source>
</evidence>
<evidence type="ECO:0000259" key="2">
    <source>
        <dbReference type="Pfam" id="PF25164"/>
    </source>
</evidence>
<gene>
    <name evidence="3" type="ORF">H9891_05080</name>
</gene>
<proteinExistence type="predicted"/>
<evidence type="ECO:0000313" key="4">
    <source>
        <dbReference type="Proteomes" id="UP000823989"/>
    </source>
</evidence>
<reference evidence="3" key="2">
    <citation type="submission" date="2021-04" db="EMBL/GenBank/DDBJ databases">
        <authorList>
            <person name="Gilroy R."/>
        </authorList>
    </citation>
    <scope>NUCLEOTIDE SEQUENCE</scope>
    <source>
        <strain evidence="3">ChiHjej13B12-752</strain>
    </source>
</reference>
<sequence length="319" mass="37729">MFLALDENGSQITAADAVKNRKYFCPVCEAPVTFKSGNIKLPHFSHHRILDCIRYLYKKESIEHLQAKHDLYLKVRESAAVAMEYYLPAIEQIPDLLVDERLALEIQFSTISAELIRERSKGYHSLGMEVIWLLDEESIRMESGRCMPTNFQLSTQYMRSLFTYNTKTGKVHRIMLHHNHGCGRWSYVRRETDVPELLLIEPFLQEETRQLTGSEIKLMIQRERQQRSVLNSTLSFMYHLGLDESRIPPHLCWTIEAERWILNPPLEWKLFLYLHIQKGTFHMDMFGRFIRMRTVQGAPEKEQVMKELLYGYYMLYNSQ</sequence>
<name>A0A9D1QG12_9STAP</name>
<feature type="domain" description="Competence protein CoiA-like N-terminal" evidence="2">
    <location>
        <begin position="16"/>
        <end position="52"/>
    </location>
</feature>
<accession>A0A9D1QG12</accession>
<dbReference type="EMBL" id="DXHR01000018">
    <property type="protein sequence ID" value="HIW12517.1"/>
    <property type="molecule type" value="Genomic_DNA"/>
</dbReference>
<dbReference type="InterPro" id="IPR057253">
    <property type="entry name" value="CoiA-like_N"/>
</dbReference>
<organism evidence="3 4">
    <name type="scientific">Candidatus Salinicoccus stercoripullorum</name>
    <dbReference type="NCBI Taxonomy" id="2838756"/>
    <lineage>
        <taxon>Bacteria</taxon>
        <taxon>Bacillati</taxon>
        <taxon>Bacillota</taxon>
        <taxon>Bacilli</taxon>
        <taxon>Bacillales</taxon>
        <taxon>Staphylococcaceae</taxon>
        <taxon>Salinicoccus</taxon>
    </lineage>
</organism>
<comment type="caution">
    <text evidence="3">The sequence shown here is derived from an EMBL/GenBank/DDBJ whole genome shotgun (WGS) entry which is preliminary data.</text>
</comment>
<feature type="domain" description="Competence protein CoiA nuclease-like" evidence="1">
    <location>
        <begin position="60"/>
        <end position="172"/>
    </location>
</feature>